<dbReference type="Gene3D" id="3.40.50.720">
    <property type="entry name" value="NAD(P)-binding Rossmann-like Domain"/>
    <property type="match status" value="1"/>
</dbReference>
<protein>
    <submittedName>
        <fullName evidence="1">Short-chain dehydrogenase TIC 32, chloroplastic-like</fullName>
    </submittedName>
</protein>
<organism evidence="1 2">
    <name type="scientific">Quillaja saponaria</name>
    <name type="common">Soap bark tree</name>
    <dbReference type="NCBI Taxonomy" id="32244"/>
    <lineage>
        <taxon>Eukaryota</taxon>
        <taxon>Viridiplantae</taxon>
        <taxon>Streptophyta</taxon>
        <taxon>Embryophyta</taxon>
        <taxon>Tracheophyta</taxon>
        <taxon>Spermatophyta</taxon>
        <taxon>Magnoliopsida</taxon>
        <taxon>eudicotyledons</taxon>
        <taxon>Gunneridae</taxon>
        <taxon>Pentapetalae</taxon>
        <taxon>rosids</taxon>
        <taxon>fabids</taxon>
        <taxon>Fabales</taxon>
        <taxon>Quillajaceae</taxon>
        <taxon>Quillaja</taxon>
    </lineage>
</organism>
<dbReference type="SUPFAM" id="SSF51735">
    <property type="entry name" value="NAD(P)-binding Rossmann-fold domains"/>
    <property type="match status" value="1"/>
</dbReference>
<keyword evidence="2" id="KW-1185">Reference proteome</keyword>
<comment type="caution">
    <text evidence="1">The sequence shown here is derived from an EMBL/GenBank/DDBJ whole genome shotgun (WGS) entry which is preliminary data.</text>
</comment>
<dbReference type="InterPro" id="IPR036291">
    <property type="entry name" value="NAD(P)-bd_dom_sf"/>
</dbReference>
<gene>
    <name evidence="1" type="ORF">O6P43_008183</name>
</gene>
<evidence type="ECO:0000313" key="2">
    <source>
        <dbReference type="Proteomes" id="UP001163823"/>
    </source>
</evidence>
<proteinExistence type="predicted"/>
<dbReference type="AlphaFoldDB" id="A0AAD7M6F2"/>
<name>A0AAD7M6F2_QUISA</name>
<dbReference type="KEGG" id="qsa:O6P43_008183"/>
<dbReference type="PANTHER" id="PTHR48476">
    <property type="entry name" value="SHORT-CHAIN DEHYDROGENASE TIC 32, CHLOROPLASTIC-LIKE"/>
    <property type="match status" value="1"/>
</dbReference>
<reference evidence="1" key="1">
    <citation type="journal article" date="2023" name="Science">
        <title>Elucidation of the pathway for biosynthesis of saponin adjuvants from the soapbark tree.</title>
        <authorList>
            <person name="Reed J."/>
            <person name="Orme A."/>
            <person name="El-Demerdash A."/>
            <person name="Owen C."/>
            <person name="Martin L.B.B."/>
            <person name="Misra R.C."/>
            <person name="Kikuchi S."/>
            <person name="Rejzek M."/>
            <person name="Martin A.C."/>
            <person name="Harkess A."/>
            <person name="Leebens-Mack J."/>
            <person name="Louveau T."/>
            <person name="Stephenson M.J."/>
            <person name="Osbourn A."/>
        </authorList>
    </citation>
    <scope>NUCLEOTIDE SEQUENCE</scope>
    <source>
        <strain evidence="1">S10</strain>
    </source>
</reference>
<sequence>MNELARHLKDDGLEITANSLHPGAIATNLFRHYSFISGVFGLLGKYIIKNVHQGAATTCYVALHPQVRGMSGRYFADSNTAEPNSQANDPEMARKLWDYSLNLVN</sequence>
<dbReference type="PANTHER" id="PTHR48476:SF1">
    <property type="entry name" value="SHORT-CHAIN DEHYDROGENASE TIC 32, CHLOROPLASTIC-LIKE"/>
    <property type="match status" value="1"/>
</dbReference>
<dbReference type="Proteomes" id="UP001163823">
    <property type="component" value="Chromosome 4"/>
</dbReference>
<dbReference type="InterPro" id="IPR055280">
    <property type="entry name" value="TIC32"/>
</dbReference>
<evidence type="ECO:0000313" key="1">
    <source>
        <dbReference type="EMBL" id="KAJ7969916.1"/>
    </source>
</evidence>
<dbReference type="EMBL" id="JARAOO010000004">
    <property type="protein sequence ID" value="KAJ7969916.1"/>
    <property type="molecule type" value="Genomic_DNA"/>
</dbReference>
<accession>A0AAD7M6F2</accession>